<feature type="domain" description="Thioesterase" evidence="2">
    <location>
        <begin position="62"/>
        <end position="134"/>
    </location>
</feature>
<evidence type="ECO:0000259" key="2">
    <source>
        <dbReference type="Pfam" id="PF03061"/>
    </source>
</evidence>
<dbReference type="CDD" id="cd03443">
    <property type="entry name" value="PaaI_thioesterase"/>
    <property type="match status" value="1"/>
</dbReference>
<dbReference type="STRING" id="1434232.MAIT1_01771"/>
<evidence type="ECO:0000313" key="4">
    <source>
        <dbReference type="Proteomes" id="UP000194003"/>
    </source>
</evidence>
<organism evidence="3 4">
    <name type="scientific">Magnetofaba australis IT-1</name>
    <dbReference type="NCBI Taxonomy" id="1434232"/>
    <lineage>
        <taxon>Bacteria</taxon>
        <taxon>Pseudomonadati</taxon>
        <taxon>Pseudomonadota</taxon>
        <taxon>Magnetococcia</taxon>
        <taxon>Magnetococcales</taxon>
        <taxon>Magnetococcaceae</taxon>
        <taxon>Magnetofaba</taxon>
    </lineage>
</organism>
<comment type="caution">
    <text evidence="3">The sequence shown here is derived from an EMBL/GenBank/DDBJ whole genome shotgun (WGS) entry which is preliminary data.</text>
</comment>
<dbReference type="InterPro" id="IPR003736">
    <property type="entry name" value="PAAI_dom"/>
</dbReference>
<protein>
    <submittedName>
        <fullName evidence="3">Putative phenylacetic acid degradation-related protein</fullName>
    </submittedName>
</protein>
<evidence type="ECO:0000256" key="1">
    <source>
        <dbReference type="ARBA" id="ARBA00022801"/>
    </source>
</evidence>
<dbReference type="PANTHER" id="PTHR42856:SF1">
    <property type="entry name" value="ACYL-COENZYME A THIOESTERASE PAAI"/>
    <property type="match status" value="1"/>
</dbReference>
<keyword evidence="1" id="KW-0378">Hydrolase</keyword>
<reference evidence="3 4" key="1">
    <citation type="journal article" date="2016" name="BMC Genomics">
        <title>Combined genomic and structural analyses of a cultured magnetotactic bacterium reveals its niche adaptation to a dynamic environment.</title>
        <authorList>
            <person name="Araujo A.C."/>
            <person name="Morillo V."/>
            <person name="Cypriano J."/>
            <person name="Teixeira L.C."/>
            <person name="Leao P."/>
            <person name="Lyra S."/>
            <person name="Almeida L.G."/>
            <person name="Bazylinski D.A."/>
            <person name="Vasconcellos A.T."/>
            <person name="Abreu F."/>
            <person name="Lins U."/>
        </authorList>
    </citation>
    <scope>NUCLEOTIDE SEQUENCE [LARGE SCALE GENOMIC DNA]</scope>
    <source>
        <strain evidence="3 4">IT-1</strain>
    </source>
</reference>
<dbReference type="InterPro" id="IPR006683">
    <property type="entry name" value="Thioestr_dom"/>
</dbReference>
<dbReference type="Proteomes" id="UP000194003">
    <property type="component" value="Unassembled WGS sequence"/>
</dbReference>
<proteinExistence type="predicted"/>
<dbReference type="PANTHER" id="PTHR42856">
    <property type="entry name" value="ACYL-COENZYME A THIOESTERASE PAAI"/>
    <property type="match status" value="1"/>
</dbReference>
<dbReference type="NCBIfam" id="TIGR00369">
    <property type="entry name" value="unchar_dom_1"/>
    <property type="match status" value="1"/>
</dbReference>
<accession>A0A1Y2K114</accession>
<dbReference type="Gene3D" id="3.10.129.10">
    <property type="entry name" value="Hotdog Thioesterase"/>
    <property type="match status" value="1"/>
</dbReference>
<dbReference type="EMBL" id="LVJN01000020">
    <property type="protein sequence ID" value="OSM01740.1"/>
    <property type="molecule type" value="Genomic_DNA"/>
</dbReference>
<dbReference type="RefSeq" id="WP_085444010.1">
    <property type="nucleotide sequence ID" value="NZ_LVJN01000020.1"/>
</dbReference>
<dbReference type="GO" id="GO:0016289">
    <property type="term" value="F:acyl-CoA hydrolase activity"/>
    <property type="evidence" value="ECO:0007669"/>
    <property type="project" value="TreeGrafter"/>
</dbReference>
<dbReference type="OrthoDB" id="32575at2"/>
<sequence length="162" mass="17448">MSHPEQNSPAATQESQALAERIGQWLARMPFAQHLGIRFEGAAPGFGRCAMTIADEHLNMVGIAHGGVVFALADTTFGVACNSDGRVAVALSAHIAFHAPTRVGETLIAEAHRVSQSRHTGHYRVDVTNAEGRAIAQFTGVAYRREDAVEKWMEEAGPQQSE</sequence>
<keyword evidence="4" id="KW-1185">Reference proteome</keyword>
<dbReference type="InterPro" id="IPR029069">
    <property type="entry name" value="HotDog_dom_sf"/>
</dbReference>
<gene>
    <name evidence="3" type="ORF">MAIT1_01771</name>
</gene>
<evidence type="ECO:0000313" key="3">
    <source>
        <dbReference type="EMBL" id="OSM01740.1"/>
    </source>
</evidence>
<dbReference type="InterPro" id="IPR011973">
    <property type="entry name" value="PaaD"/>
</dbReference>
<name>A0A1Y2K114_9PROT</name>
<dbReference type="InterPro" id="IPR052723">
    <property type="entry name" value="Acyl-CoA_thioesterase_PaaI"/>
</dbReference>
<dbReference type="SUPFAM" id="SSF54637">
    <property type="entry name" value="Thioesterase/thiol ester dehydrase-isomerase"/>
    <property type="match status" value="1"/>
</dbReference>
<dbReference type="Pfam" id="PF03061">
    <property type="entry name" value="4HBT"/>
    <property type="match status" value="1"/>
</dbReference>
<dbReference type="NCBIfam" id="TIGR02286">
    <property type="entry name" value="PaaD"/>
    <property type="match status" value="1"/>
</dbReference>
<dbReference type="AlphaFoldDB" id="A0A1Y2K114"/>